<dbReference type="Pfam" id="PF03450">
    <property type="entry name" value="CO_deh_flav_C"/>
    <property type="match status" value="1"/>
</dbReference>
<dbReference type="AlphaFoldDB" id="A0A8J5SZH6"/>
<evidence type="ECO:0000256" key="11">
    <source>
        <dbReference type="PIRSR" id="PIRSR000127-3"/>
    </source>
</evidence>
<dbReference type="SUPFAM" id="SSF56176">
    <property type="entry name" value="FAD-binding/transporter-associated domain-like"/>
    <property type="match status" value="1"/>
</dbReference>
<evidence type="ECO:0000256" key="3">
    <source>
        <dbReference type="ARBA" id="ARBA00022505"/>
    </source>
</evidence>
<dbReference type="SMART" id="SM01092">
    <property type="entry name" value="CO_deh_flav_C"/>
    <property type="match status" value="1"/>
</dbReference>
<evidence type="ECO:0000256" key="1">
    <source>
        <dbReference type="ARBA" id="ARBA00004275"/>
    </source>
</evidence>
<feature type="binding site" evidence="10">
    <location>
        <position position="122"/>
    </location>
    <ligand>
        <name>FAD</name>
        <dbReference type="ChEBI" id="CHEBI:57692"/>
    </ligand>
</feature>
<dbReference type="SUPFAM" id="SSF56003">
    <property type="entry name" value="Molybdenum cofactor-binding domain"/>
    <property type="match status" value="1"/>
</dbReference>
<dbReference type="Gene3D" id="3.30.365.10">
    <property type="entry name" value="Aldehyde oxidase/xanthine dehydrogenase, molybdopterin binding domain"/>
    <property type="match status" value="5"/>
</dbReference>
<keyword evidence="14" id="KW-1185">Reference proteome</keyword>
<keyword evidence="10" id="KW-0274">FAD</keyword>
<feature type="binding site" evidence="11">
    <location>
        <position position="763"/>
    </location>
    <ligand>
        <name>Mo-molybdopterin</name>
        <dbReference type="ChEBI" id="CHEBI:71302"/>
    </ligand>
    <ligandPart>
        <name>Mo</name>
        <dbReference type="ChEBI" id="CHEBI:28685"/>
    </ligandPart>
</feature>
<dbReference type="GO" id="GO:0005777">
    <property type="term" value="C:peroxisome"/>
    <property type="evidence" value="ECO:0007669"/>
    <property type="project" value="UniProtKB-SubCell"/>
</dbReference>
<dbReference type="Gene3D" id="3.90.1170.50">
    <property type="entry name" value="Aldehyde oxidase/xanthine dehydrogenase, a/b hammerhead"/>
    <property type="match status" value="1"/>
</dbReference>
<gene>
    <name evidence="13" type="primary">AO2-L</name>
    <name evidence="13" type="ORF">Hamer_G018584</name>
</gene>
<keyword evidence="4" id="KW-0408">Iron</keyword>
<dbReference type="InterPro" id="IPR016166">
    <property type="entry name" value="FAD-bd_PCMH"/>
</dbReference>
<evidence type="ECO:0000256" key="7">
    <source>
        <dbReference type="ARBA" id="ARBA00023140"/>
    </source>
</evidence>
<evidence type="ECO:0000313" key="13">
    <source>
        <dbReference type="EMBL" id="KAG7171465.1"/>
    </source>
</evidence>
<evidence type="ECO:0000259" key="12">
    <source>
        <dbReference type="PROSITE" id="PS51387"/>
    </source>
</evidence>
<comment type="cofactor">
    <cofactor evidence="8">
        <name>[2Fe-2S] cluster</name>
        <dbReference type="ChEBI" id="CHEBI:190135"/>
    </cofactor>
</comment>
<dbReference type="SUPFAM" id="SSF55447">
    <property type="entry name" value="CO dehydrogenase flavoprotein C-terminal domain-like"/>
    <property type="match status" value="1"/>
</dbReference>
<dbReference type="InterPro" id="IPR008274">
    <property type="entry name" value="AldOxase/xan_DH_MoCoBD1"/>
</dbReference>
<feature type="binding site" evidence="11">
    <location>
        <position position="596"/>
    </location>
    <ligand>
        <name>Mo-molybdopterin</name>
        <dbReference type="ChEBI" id="CHEBI:71302"/>
    </ligand>
    <ligandPart>
        <name>Mo</name>
        <dbReference type="ChEBI" id="CHEBI:28685"/>
    </ligandPart>
</feature>
<dbReference type="Pfam" id="PF02738">
    <property type="entry name" value="MoCoBD_1"/>
    <property type="match status" value="1"/>
</dbReference>
<dbReference type="InterPro" id="IPR016208">
    <property type="entry name" value="Ald_Oxase/xanthine_DH-like"/>
</dbReference>
<dbReference type="PROSITE" id="PS51387">
    <property type="entry name" value="FAD_PCMH"/>
    <property type="match status" value="1"/>
</dbReference>
<dbReference type="EMBL" id="JAHLQT010012106">
    <property type="protein sequence ID" value="KAG7171465.1"/>
    <property type="molecule type" value="Genomic_DNA"/>
</dbReference>
<keyword evidence="7" id="KW-0576">Peroxisome</keyword>
<evidence type="ECO:0000256" key="9">
    <source>
        <dbReference type="PIRSR" id="PIRSR000127-1"/>
    </source>
</evidence>
<dbReference type="FunFam" id="3.30.365.10:FF:000001">
    <property type="entry name" value="Xanthine dehydrogenase oxidase"/>
    <property type="match status" value="1"/>
</dbReference>
<dbReference type="SMART" id="SM01008">
    <property type="entry name" value="Ald_Xan_dh_C"/>
    <property type="match status" value="1"/>
</dbReference>
<dbReference type="InterPro" id="IPR046867">
    <property type="entry name" value="AldOxase/xan_DH_MoCoBD2"/>
</dbReference>
<dbReference type="Pfam" id="PF00941">
    <property type="entry name" value="FAD_binding_5"/>
    <property type="match status" value="1"/>
</dbReference>
<evidence type="ECO:0000256" key="5">
    <source>
        <dbReference type="ARBA" id="ARBA00023002"/>
    </source>
</evidence>
<dbReference type="GO" id="GO:0071949">
    <property type="term" value="F:FAD binding"/>
    <property type="evidence" value="ECO:0007669"/>
    <property type="project" value="InterPro"/>
</dbReference>
<keyword evidence="10" id="KW-0285">Flavoprotein</keyword>
<evidence type="ECO:0000256" key="4">
    <source>
        <dbReference type="ARBA" id="ARBA00022714"/>
    </source>
</evidence>
<comment type="subcellular location">
    <subcellularLocation>
        <location evidence="1">Peroxisome</location>
    </subcellularLocation>
</comment>
<keyword evidence="5" id="KW-0560">Oxidoreductase</keyword>
<dbReference type="InterPro" id="IPR036318">
    <property type="entry name" value="FAD-bd_PCMH-like_sf"/>
</dbReference>
<dbReference type="InterPro" id="IPR016169">
    <property type="entry name" value="FAD-bd_PCMH_sub2"/>
</dbReference>
<dbReference type="GO" id="GO:0005506">
    <property type="term" value="F:iron ion binding"/>
    <property type="evidence" value="ECO:0007669"/>
    <property type="project" value="InterPro"/>
</dbReference>
<feature type="active site" description="Proton acceptor" evidence="9">
    <location>
        <position position="920"/>
    </location>
</feature>
<dbReference type="InterPro" id="IPR005107">
    <property type="entry name" value="CO_DH_flav_C"/>
</dbReference>
<sequence>MGANVSLSRAIEVFEHVAATYPGYQYLRVLQSHWKMVANVSVRNAGSWAGNLMLKHKHPEFPSDIFLTLLGAGAQLTVNHADSPSAIQIDLEQFLQTDMSKSVILSVTLPPLTQDEQIRTFKISSRAVNAHAHVNACFKMELDPTDGYRIKRKPLLLFGGINPDFIHAVQTETYLVNKRLTDVVTVVEAAKMLGNEMKPDAKPQDTSPEYRISLSQCLFYKAVIGFLGNRVSSDIRSAGSVLERPLSSSEQDFDMNQDTWPVGKGIPKLESTTQISGEAVYLDDIPLLHNELHGAFIQSTVANAKIKSIKPSEALAVPGVVSFVTAQDIPGRNSFVVNAGGRPDSVFVGKRVSYNGQAIGLIVADTRDIALRAAKLVQVEYEDIKKPVLTIEEALKAEREEMVMNTLTGKKEPYTFGNPEDALKASKHKLIGEIHQGSQFHLALEALAGRVIPIEDGYDVFSTTQWPTETQAAVAQVLDIPAHSINISVRRLGGGYGGKISRENVVVTAAAVAAKKVKQPVRVTLDLSTNMTLVGFNDDGKFESLKVDMISDGGYVANEVSVGFLGSRLQNVYYIPNLLFRPIIVKTDTAANTWCRTPGTVEAVATVENVIEHVANYLKKDPLEVRMVNMVPPAVPRLMASPQERNVVKEDILPLLKQKAMYSQRVEEIKIFNMENLWKKRGMSIVPLWYQHDYPPVFSYGIQVSIYEHDGTVAVSHGGIEMGQGINTKVAQVVAYKLGIPIDKVILKASDTMVGANSIVTGGSYGTDLCAHGAKVVCEGLLQRINVVKEAMKKTGGKDPTWLELIKKCYTEGVDLCQRYWTAGKEHPDNYEIWAACCLEVEIDVLTGQYLLRRADIIEDCGRSMNPYVDIGQVEGAFIMGLGLYTSEEVKFDTTTGQKLTNGTWVKNAVDYYYFLPTGEPALCCSYVVVTALRNAITAFRSANGNDHWFDMDTPITVEKVHQLCGVRPEQFMLSAKEESSPTDFSFIIKDQIPKENSENFCPLN</sequence>
<proteinExistence type="inferred from homology"/>
<evidence type="ECO:0000256" key="2">
    <source>
        <dbReference type="ARBA" id="ARBA00006849"/>
    </source>
</evidence>
<dbReference type="InterPro" id="IPR037165">
    <property type="entry name" value="AldOxase/xan_DH_Mopterin-bd_sf"/>
</dbReference>
<feature type="binding site" evidence="10">
    <location>
        <begin position="47"/>
        <end position="51"/>
    </location>
    <ligand>
        <name>FAD</name>
        <dbReference type="ChEBI" id="CHEBI:57692"/>
    </ligand>
</feature>
<dbReference type="Gene3D" id="3.30.390.50">
    <property type="entry name" value="CO dehydrogenase flavoprotein, C-terminal domain"/>
    <property type="match status" value="1"/>
</dbReference>
<feature type="binding site" evidence="11">
    <location>
        <position position="465"/>
    </location>
    <ligand>
        <name>Mo-molybdopterin</name>
        <dbReference type="ChEBI" id="CHEBI:71302"/>
    </ligand>
    <ligandPart>
        <name>Mo</name>
        <dbReference type="ChEBI" id="CHEBI:28685"/>
    </ligandPart>
</feature>
<dbReference type="Pfam" id="PF01315">
    <property type="entry name" value="Ald_Xan_dh_C"/>
    <property type="match status" value="1"/>
</dbReference>
<dbReference type="SUPFAM" id="SSF54665">
    <property type="entry name" value="CO dehydrogenase molybdoprotein N-domain-like"/>
    <property type="match status" value="1"/>
</dbReference>
<name>A0A8J5SZH6_HOMAM</name>
<dbReference type="InterPro" id="IPR036683">
    <property type="entry name" value="CO_DH_flav_C_dom_sf"/>
</dbReference>
<dbReference type="GO" id="GO:0016491">
    <property type="term" value="F:oxidoreductase activity"/>
    <property type="evidence" value="ECO:0007669"/>
    <property type="project" value="UniProtKB-KW"/>
</dbReference>
<dbReference type="PANTHER" id="PTHR11908:SF132">
    <property type="entry name" value="ALDEHYDE OXIDASE 1-RELATED"/>
    <property type="match status" value="1"/>
</dbReference>
<feature type="domain" description="FAD-binding PCMH-type" evidence="12">
    <location>
        <begin position="1"/>
        <end position="114"/>
    </location>
</feature>
<dbReference type="InterPro" id="IPR000674">
    <property type="entry name" value="Ald_Oxase/Xan_DH_a/b"/>
</dbReference>
<comment type="cofactor">
    <cofactor evidence="11">
        <name>Mo-molybdopterin</name>
        <dbReference type="ChEBI" id="CHEBI:71302"/>
    </cofactor>
    <text evidence="11">Binds 1 Mo-molybdopterin (Mo-MPT) cofactor per subunit.</text>
</comment>
<evidence type="ECO:0000256" key="10">
    <source>
        <dbReference type="PIRSR" id="PIRSR000127-2"/>
    </source>
</evidence>
<evidence type="ECO:0000256" key="6">
    <source>
        <dbReference type="ARBA" id="ARBA00023014"/>
    </source>
</evidence>
<organism evidence="13 14">
    <name type="scientific">Homarus americanus</name>
    <name type="common">American lobster</name>
    <dbReference type="NCBI Taxonomy" id="6706"/>
    <lineage>
        <taxon>Eukaryota</taxon>
        <taxon>Metazoa</taxon>
        <taxon>Ecdysozoa</taxon>
        <taxon>Arthropoda</taxon>
        <taxon>Crustacea</taxon>
        <taxon>Multicrustacea</taxon>
        <taxon>Malacostraca</taxon>
        <taxon>Eumalacostraca</taxon>
        <taxon>Eucarida</taxon>
        <taxon>Decapoda</taxon>
        <taxon>Pleocyemata</taxon>
        <taxon>Astacidea</taxon>
        <taxon>Nephropoidea</taxon>
        <taxon>Nephropidae</taxon>
        <taxon>Homarus</taxon>
    </lineage>
</organism>
<dbReference type="Proteomes" id="UP000747542">
    <property type="component" value="Unassembled WGS sequence"/>
</dbReference>
<comment type="caution">
    <text evidence="13">The sequence shown here is derived from an EMBL/GenBank/DDBJ whole genome shotgun (WGS) entry which is preliminary data.</text>
</comment>
<dbReference type="PANTHER" id="PTHR11908">
    <property type="entry name" value="XANTHINE DEHYDROGENASE"/>
    <property type="match status" value="1"/>
</dbReference>
<evidence type="ECO:0000313" key="14">
    <source>
        <dbReference type="Proteomes" id="UP000747542"/>
    </source>
</evidence>
<keyword evidence="6" id="KW-0411">Iron-sulfur</keyword>
<dbReference type="InterPro" id="IPR036856">
    <property type="entry name" value="Ald_Oxase/Xan_DH_a/b_sf"/>
</dbReference>
<dbReference type="Gene3D" id="3.30.465.10">
    <property type="match status" value="1"/>
</dbReference>
<dbReference type="GO" id="GO:0051537">
    <property type="term" value="F:2 iron, 2 sulfur cluster binding"/>
    <property type="evidence" value="ECO:0007669"/>
    <property type="project" value="UniProtKB-KW"/>
</dbReference>
<protein>
    <submittedName>
        <fullName evidence="13">Indole-3-acetaldehyde oxidase-like</fullName>
    </submittedName>
</protein>
<comment type="similarity">
    <text evidence="2">Belongs to the xanthine dehydrogenase family.</text>
</comment>
<keyword evidence="3 11" id="KW-0500">Molybdenum</keyword>
<dbReference type="InterPro" id="IPR002346">
    <property type="entry name" value="Mopterin_DH_FAD-bd"/>
</dbReference>
<dbReference type="Pfam" id="PF20256">
    <property type="entry name" value="MoCoBD_2"/>
    <property type="match status" value="1"/>
</dbReference>
<reference evidence="13" key="1">
    <citation type="journal article" date="2021" name="Sci. Adv.">
        <title>The American lobster genome reveals insights on longevity, neural, and immune adaptations.</title>
        <authorList>
            <person name="Polinski J.M."/>
            <person name="Zimin A.V."/>
            <person name="Clark K.F."/>
            <person name="Kohn A.B."/>
            <person name="Sadowski N."/>
            <person name="Timp W."/>
            <person name="Ptitsyn A."/>
            <person name="Khanna P."/>
            <person name="Romanova D.Y."/>
            <person name="Williams P."/>
            <person name="Greenwood S.J."/>
            <person name="Moroz L.L."/>
            <person name="Walt D.R."/>
            <person name="Bodnar A.G."/>
        </authorList>
    </citation>
    <scope>NUCLEOTIDE SEQUENCE</scope>
    <source>
        <strain evidence="13">GMGI-L3</strain>
    </source>
</reference>
<keyword evidence="4" id="KW-0001">2Fe-2S</keyword>
<evidence type="ECO:0000256" key="8">
    <source>
        <dbReference type="ARBA" id="ARBA00034078"/>
    </source>
</evidence>
<comment type="cofactor">
    <cofactor evidence="10">
        <name>FAD</name>
        <dbReference type="ChEBI" id="CHEBI:57692"/>
    </cofactor>
</comment>
<dbReference type="PIRSF" id="PIRSF000127">
    <property type="entry name" value="Xanthine_DH"/>
    <property type="match status" value="1"/>
</dbReference>
<accession>A0A8J5SZH6</accession>
<keyword evidence="11" id="KW-0479">Metal-binding</keyword>